<dbReference type="Pfam" id="PF04397">
    <property type="entry name" value="LytTR"/>
    <property type="match status" value="1"/>
</dbReference>
<dbReference type="InterPro" id="IPR011622">
    <property type="entry name" value="7TMR_DISM_rcpt_extracell_dom2"/>
</dbReference>
<accession>A0A2K8YYU3</accession>
<feature type="transmembrane region" description="Helical" evidence="1">
    <location>
        <begin position="247"/>
        <end position="264"/>
    </location>
</feature>
<gene>
    <name evidence="3" type="ORF">CWM47_13770</name>
</gene>
<dbReference type="GO" id="GO:0016301">
    <property type="term" value="F:kinase activity"/>
    <property type="evidence" value="ECO:0007669"/>
    <property type="project" value="UniProtKB-KW"/>
</dbReference>
<dbReference type="KEGG" id="spir:CWM47_13770"/>
<keyword evidence="1" id="KW-1133">Transmembrane helix</keyword>
<evidence type="ECO:0000256" key="1">
    <source>
        <dbReference type="SAM" id="Phobius"/>
    </source>
</evidence>
<dbReference type="GO" id="GO:0000156">
    <property type="term" value="F:phosphorelay response regulator activity"/>
    <property type="evidence" value="ECO:0007669"/>
    <property type="project" value="InterPro"/>
</dbReference>
<dbReference type="InterPro" id="IPR046947">
    <property type="entry name" value="LytR-like"/>
</dbReference>
<feature type="transmembrane region" description="Helical" evidence="1">
    <location>
        <begin position="361"/>
        <end position="380"/>
    </location>
</feature>
<dbReference type="OrthoDB" id="908626at2"/>
<dbReference type="Gene3D" id="2.40.50.1020">
    <property type="entry name" value="LytTr DNA-binding domain"/>
    <property type="match status" value="1"/>
</dbReference>
<keyword evidence="3" id="KW-0418">Kinase</keyword>
<organism evidence="3 4">
    <name type="scientific">Spirosoma pollinicola</name>
    <dbReference type="NCBI Taxonomy" id="2057025"/>
    <lineage>
        <taxon>Bacteria</taxon>
        <taxon>Pseudomonadati</taxon>
        <taxon>Bacteroidota</taxon>
        <taxon>Cytophagia</taxon>
        <taxon>Cytophagales</taxon>
        <taxon>Cytophagaceae</taxon>
        <taxon>Spirosoma</taxon>
    </lineage>
</organism>
<feature type="transmembrane region" description="Helical" evidence="1">
    <location>
        <begin position="332"/>
        <end position="355"/>
    </location>
</feature>
<feature type="transmembrane region" description="Helical" evidence="1">
    <location>
        <begin position="179"/>
        <end position="200"/>
    </location>
</feature>
<dbReference type="Pfam" id="PF07696">
    <property type="entry name" value="7TMR-DISMED2"/>
    <property type="match status" value="1"/>
</dbReference>
<keyword evidence="1" id="KW-0812">Transmembrane</keyword>
<feature type="transmembrane region" description="Helical" evidence="1">
    <location>
        <begin position="207"/>
        <end position="227"/>
    </location>
</feature>
<dbReference type="GO" id="GO:0003677">
    <property type="term" value="F:DNA binding"/>
    <property type="evidence" value="ECO:0007669"/>
    <property type="project" value="InterPro"/>
</dbReference>
<dbReference type="InterPro" id="IPR011623">
    <property type="entry name" value="7TMR_DISM_rcpt_extracell_dom1"/>
</dbReference>
<evidence type="ECO:0000313" key="3">
    <source>
        <dbReference type="EMBL" id="AUD02806.1"/>
    </source>
</evidence>
<dbReference type="Gene3D" id="2.60.40.2380">
    <property type="match status" value="1"/>
</dbReference>
<dbReference type="PROSITE" id="PS50930">
    <property type="entry name" value="HTH_LYTTR"/>
    <property type="match status" value="1"/>
</dbReference>
<dbReference type="Proteomes" id="UP000232883">
    <property type="component" value="Chromosome"/>
</dbReference>
<feature type="transmembrane region" description="Helical" evidence="1">
    <location>
        <begin position="300"/>
        <end position="320"/>
    </location>
</feature>
<dbReference type="Pfam" id="PF07695">
    <property type="entry name" value="7TMR-DISM_7TM"/>
    <property type="match status" value="1"/>
</dbReference>
<name>A0A2K8YYU3_9BACT</name>
<dbReference type="SMART" id="SM00850">
    <property type="entry name" value="LytTR"/>
    <property type="match status" value="1"/>
</dbReference>
<keyword evidence="1" id="KW-0472">Membrane</keyword>
<keyword evidence="3" id="KW-0808">Transferase</keyword>
<feature type="domain" description="HTH LytTR-type" evidence="2">
    <location>
        <begin position="447"/>
        <end position="551"/>
    </location>
</feature>
<dbReference type="InterPro" id="IPR007492">
    <property type="entry name" value="LytTR_DNA-bd_dom"/>
</dbReference>
<sequence length="553" mass="63895">MINRILILFFVFLVTSAYSQAQQIIRYNQPRELLEMGFYARYFDDKTNQLSHVQISQLPERQYTNSPDKVINLGFTPSRIWLKWDIRNQTNEPIYAILEAQDVDFVDAYVVSEDTTYFLETGVLRPFSNRHFGINSITLYLGQHPRLLYIALKDMNGLVLPIKLGAIRPVVQKVYRETMINAFVVGVMTLISLFSFFMFVSLRDRTYLLYALHILFSALTLLTFEGYLFDLLWREMPYMNNGINSSLIRLFTLLTSIAFSVSFLNISTTHPRINRAYKGVGILAIGVVLAKLVGIQSAEMVFNVIVLVTFLSFLATGFWLYRRGFRAARFYLLGWGIYIIEILLLMLTLFNVISFDHTFTYYGYQIGAVCQATLLTFALIDRINILRDSNSQSQELALKRLDENQQLIEQYNLALENQLQQTQPTASIELQQVLRVIKEERERVKKIPIPTMESVLLFFPGDIVRIEALGSYTTVHFINRKELVASRSIAEFELVLIDHDHFFKVHKSHLVNLNYITKYRRGDGGTLIMTDGSEVDVARRVKPEFLKKMGLDS</sequence>
<evidence type="ECO:0000313" key="4">
    <source>
        <dbReference type="Proteomes" id="UP000232883"/>
    </source>
</evidence>
<dbReference type="EMBL" id="CP025096">
    <property type="protein sequence ID" value="AUD02806.1"/>
    <property type="molecule type" value="Genomic_DNA"/>
</dbReference>
<feature type="transmembrane region" description="Helical" evidence="1">
    <location>
        <begin position="276"/>
        <end position="294"/>
    </location>
</feature>
<protein>
    <submittedName>
        <fullName evidence="3">Histidine kinase</fullName>
    </submittedName>
</protein>
<keyword evidence="4" id="KW-1185">Reference proteome</keyword>
<dbReference type="AlphaFoldDB" id="A0A2K8YYU3"/>
<reference evidence="3 4" key="1">
    <citation type="submission" date="2017-11" db="EMBL/GenBank/DDBJ databases">
        <title>Taxonomic description and genome sequences of Spirosoma HA7 sp. nov., isolated from pollen microhabitat of Corylus avellana.</title>
        <authorList>
            <person name="Ambika Manirajan B."/>
            <person name="Suarez C."/>
            <person name="Ratering S."/>
            <person name="Geissler-Plaum R."/>
            <person name="Cardinale M."/>
            <person name="Sylvia S."/>
        </authorList>
    </citation>
    <scope>NUCLEOTIDE SEQUENCE [LARGE SCALE GENOMIC DNA]</scope>
    <source>
        <strain evidence="3 4">HA7</strain>
    </source>
</reference>
<dbReference type="PANTHER" id="PTHR37299:SF1">
    <property type="entry name" value="STAGE 0 SPORULATION PROTEIN A HOMOLOG"/>
    <property type="match status" value="1"/>
</dbReference>
<proteinExistence type="predicted"/>
<evidence type="ECO:0000259" key="2">
    <source>
        <dbReference type="PROSITE" id="PS50930"/>
    </source>
</evidence>
<dbReference type="PANTHER" id="PTHR37299">
    <property type="entry name" value="TRANSCRIPTIONAL REGULATOR-RELATED"/>
    <property type="match status" value="1"/>
</dbReference>